<dbReference type="GO" id="GO:0009306">
    <property type="term" value="P:protein secretion"/>
    <property type="evidence" value="ECO:0007669"/>
    <property type="project" value="InterPro"/>
</dbReference>
<organism evidence="1 2">
    <name type="scientific">Nocardia neocaledoniensis</name>
    <dbReference type="NCBI Taxonomy" id="236511"/>
    <lineage>
        <taxon>Bacteria</taxon>
        <taxon>Bacillati</taxon>
        <taxon>Actinomycetota</taxon>
        <taxon>Actinomycetes</taxon>
        <taxon>Mycobacteriales</taxon>
        <taxon>Nocardiaceae</taxon>
        <taxon>Nocardia</taxon>
    </lineage>
</organism>
<proteinExistence type="predicted"/>
<name>A0A317N543_9NOCA</name>
<gene>
    <name evidence="1" type="ORF">DFR69_114159</name>
</gene>
<dbReference type="InterPro" id="IPR022536">
    <property type="entry name" value="EspC"/>
</dbReference>
<dbReference type="AlphaFoldDB" id="A0A317N543"/>
<evidence type="ECO:0000313" key="1">
    <source>
        <dbReference type="EMBL" id="PWV70192.1"/>
    </source>
</evidence>
<reference evidence="1 2" key="1">
    <citation type="submission" date="2018-05" db="EMBL/GenBank/DDBJ databases">
        <title>Genomic Encyclopedia of Type Strains, Phase IV (KMG-IV): sequencing the most valuable type-strain genomes for metagenomic binning, comparative biology and taxonomic classification.</title>
        <authorList>
            <person name="Goeker M."/>
        </authorList>
    </citation>
    <scope>NUCLEOTIDE SEQUENCE [LARGE SCALE GENOMIC DNA]</scope>
    <source>
        <strain evidence="1 2">DSM 44717</strain>
    </source>
</reference>
<dbReference type="EMBL" id="QGTL01000014">
    <property type="protein sequence ID" value="PWV70192.1"/>
    <property type="molecule type" value="Genomic_DNA"/>
</dbReference>
<evidence type="ECO:0000313" key="2">
    <source>
        <dbReference type="Proteomes" id="UP000246410"/>
    </source>
</evidence>
<comment type="caution">
    <text evidence="1">The sequence shown here is derived from an EMBL/GenBank/DDBJ whole genome shotgun (WGS) entry which is preliminary data.</text>
</comment>
<dbReference type="RefSeq" id="WP_110040863.1">
    <property type="nucleotide sequence ID" value="NZ_QGTL01000014.1"/>
</dbReference>
<keyword evidence="2" id="KW-1185">Reference proteome</keyword>
<dbReference type="Pfam" id="PF10824">
    <property type="entry name" value="T7SS_ESX_EspC"/>
    <property type="match status" value="1"/>
</dbReference>
<protein>
    <submittedName>
        <fullName evidence="1">Excreted virulence factor EspC (Type VII ESX diderm)</fullName>
    </submittedName>
</protein>
<accession>A0A317N543</accession>
<sequence length="371" mass="39328">MSELSVETAQLNGFKLDLQDIGSNFSSNASRLIPEIRLPDGISGLLAEVSPPLARFQVAVEAAQRTDQTAIQDLADNLSTSATSYQATDQDNAYALASVGGDSRPGDQSATGDSIRYPSLQLPALTNTDSVTYSVRQTVTSAIESISCYDAAIMAAVGVQPAADLLKPLEADWESLKTVGKLVRLIGINDYVASQNLSGGTTWLRNSWSGNAAQAFESSSNTTAVSLAGRSDDMEAVCQIVEAAAAFLERLVCNQATELSGGLAKSMTLLDFTFPLGVWTQALAEPIQESYRSTISSELDALIAAARSRQDQIRGAIGKVSQALEYTSGRVPPAFAPDDFTAPGLAIADMGTRRYGYSDNVWWENSLASTA</sequence>
<dbReference type="Proteomes" id="UP000246410">
    <property type="component" value="Unassembled WGS sequence"/>
</dbReference>